<dbReference type="HOGENOM" id="CLU_2913561_0_0_4"/>
<gene>
    <name evidence="1" type="ORF">BRPE64_DCDS08820</name>
</gene>
<evidence type="ECO:0000313" key="2">
    <source>
        <dbReference type="Proteomes" id="UP000013966"/>
    </source>
</evidence>
<keyword evidence="2" id="KW-1185">Reference proteome</keyword>
<dbReference type="Proteomes" id="UP000013966">
    <property type="component" value="Plasmid p1"/>
</dbReference>
<reference evidence="1 2" key="2">
    <citation type="journal article" date="2018" name="Int. J. Syst. Evol. Microbiol.">
        <title>Burkholderia insecticola sp. nov., a gut symbiotic bacterium of the bean bug Riptortus pedestris.</title>
        <authorList>
            <person name="Takeshita K."/>
            <person name="Tamaki H."/>
            <person name="Ohbayashi T."/>
            <person name="Meng X.-Y."/>
            <person name="Sone T."/>
            <person name="Mitani Y."/>
            <person name="Peeters C."/>
            <person name="Kikuchi Y."/>
            <person name="Vandamme P."/>
        </authorList>
    </citation>
    <scope>NUCLEOTIDE SEQUENCE [LARGE SCALE GENOMIC DNA]</scope>
    <source>
        <strain evidence="1">RPE64</strain>
        <plasmid evidence="1 2">p1</plasmid>
    </source>
</reference>
<accession>R4WT87</accession>
<sequence>MMMREASRTSWAEHNIAFHLLHKSPVCPRHGGAAHHRSFQGTRRCSGAVIAKAEKPPEGGW</sequence>
<evidence type="ECO:0000313" key="1">
    <source>
        <dbReference type="EMBL" id="BAN27818.1"/>
    </source>
</evidence>
<keyword evidence="1" id="KW-0614">Plasmid</keyword>
<reference evidence="1 2" key="1">
    <citation type="journal article" date="2013" name="Genome Announc.">
        <title>Complete Genome Sequence of Burkholderia sp. Strain RPE64, Bacterial Symbiont of the Bean Bug Riptortus pedestris.</title>
        <authorList>
            <person name="Shibata T.F."/>
            <person name="Maeda T."/>
            <person name="Nikoh N."/>
            <person name="Yamaguchi K."/>
            <person name="Oshima K."/>
            <person name="Hattori M."/>
            <person name="Nishiyama T."/>
            <person name="Hasebe M."/>
            <person name="Fukatsu T."/>
            <person name="Kikuchi Y."/>
            <person name="Shigenobu S."/>
        </authorList>
    </citation>
    <scope>NUCLEOTIDE SEQUENCE [LARGE SCALE GENOMIC DNA]</scope>
    <source>
        <plasmid evidence="1 2">p1</plasmid>
    </source>
</reference>
<geneLocation type="plasmid" evidence="1 2">
    <name>p1</name>
</geneLocation>
<proteinExistence type="predicted"/>
<dbReference type="PATRIC" id="fig|758793.3.peg.6025"/>
<protein>
    <submittedName>
        <fullName evidence="1">Uncharacterized protein</fullName>
    </submittedName>
</protein>
<name>R4WT87_9BURK</name>
<dbReference type="AlphaFoldDB" id="R4WT87"/>
<organism evidence="1 2">
    <name type="scientific">Caballeronia insecticola</name>
    <dbReference type="NCBI Taxonomy" id="758793"/>
    <lineage>
        <taxon>Bacteria</taxon>
        <taxon>Pseudomonadati</taxon>
        <taxon>Pseudomonadota</taxon>
        <taxon>Betaproteobacteria</taxon>
        <taxon>Burkholderiales</taxon>
        <taxon>Burkholderiaceae</taxon>
        <taxon>Caballeronia</taxon>
    </lineage>
</organism>
<dbReference type="EMBL" id="AP013061">
    <property type="protein sequence ID" value="BAN27818.1"/>
    <property type="molecule type" value="Genomic_DNA"/>
</dbReference>
<dbReference type="KEGG" id="buo:BRPE64_DCDS08820"/>